<keyword evidence="6" id="KW-1185">Reference proteome</keyword>
<dbReference type="AlphaFoldDB" id="A0A918KL65"/>
<accession>A0A918KL65</accession>
<keyword evidence="4" id="KW-0720">Serine protease</keyword>
<evidence type="ECO:0000313" key="5">
    <source>
        <dbReference type="EMBL" id="GGX67546.1"/>
    </source>
</evidence>
<dbReference type="GO" id="GO:0006508">
    <property type="term" value="P:proteolysis"/>
    <property type="evidence" value="ECO:0007669"/>
    <property type="project" value="UniProtKB-KW"/>
</dbReference>
<comment type="caution">
    <text evidence="5">The sequence shown here is derived from an EMBL/GenBank/DDBJ whole genome shotgun (WGS) entry which is preliminary data.</text>
</comment>
<reference evidence="5" key="1">
    <citation type="journal article" date="2014" name="Int. J. Syst. Evol. Microbiol.">
        <title>Complete genome sequence of Corynebacterium casei LMG S-19264T (=DSM 44701T), isolated from a smear-ripened cheese.</title>
        <authorList>
            <consortium name="US DOE Joint Genome Institute (JGI-PGF)"/>
            <person name="Walter F."/>
            <person name="Albersmeier A."/>
            <person name="Kalinowski J."/>
            <person name="Ruckert C."/>
        </authorList>
    </citation>
    <scope>NUCLEOTIDE SEQUENCE</scope>
    <source>
        <strain evidence="5">KCTC 22169</strain>
    </source>
</reference>
<dbReference type="GO" id="GO:0008236">
    <property type="term" value="F:serine-type peptidase activity"/>
    <property type="evidence" value="ECO:0007669"/>
    <property type="project" value="UniProtKB-KW"/>
</dbReference>
<evidence type="ECO:0000313" key="6">
    <source>
        <dbReference type="Proteomes" id="UP000626148"/>
    </source>
</evidence>
<dbReference type="SUPFAM" id="SSF52317">
    <property type="entry name" value="Class I glutamine amidotransferase-like"/>
    <property type="match status" value="1"/>
</dbReference>
<evidence type="ECO:0000256" key="1">
    <source>
        <dbReference type="ARBA" id="ARBA00006534"/>
    </source>
</evidence>
<reference evidence="5" key="2">
    <citation type="submission" date="2020-09" db="EMBL/GenBank/DDBJ databases">
        <authorList>
            <person name="Sun Q."/>
            <person name="Kim S."/>
        </authorList>
    </citation>
    <scope>NUCLEOTIDE SEQUENCE</scope>
    <source>
        <strain evidence="5">KCTC 22169</strain>
    </source>
</reference>
<dbReference type="Gene3D" id="3.40.50.880">
    <property type="match status" value="1"/>
</dbReference>
<dbReference type="InterPro" id="IPR005320">
    <property type="entry name" value="Peptidase_S51"/>
</dbReference>
<evidence type="ECO:0000256" key="3">
    <source>
        <dbReference type="ARBA" id="ARBA00022801"/>
    </source>
</evidence>
<dbReference type="Pfam" id="PF03575">
    <property type="entry name" value="Peptidase_S51"/>
    <property type="match status" value="1"/>
</dbReference>
<comment type="similarity">
    <text evidence="1">Belongs to the peptidase S51 family.</text>
</comment>
<dbReference type="EMBL" id="BMXR01000011">
    <property type="protein sequence ID" value="GGX67546.1"/>
    <property type="molecule type" value="Genomic_DNA"/>
</dbReference>
<sequence>MPIVAIGGGEIAEGQTFNIDQFIVSHTHKPQPRALFIPTASNDAPGYIETFHRVYGQELGCDARALTLTDAPEDADIAEAIDWADLIYVGGGNTRKMIELWRERGVDRLLQQAFDADKMLCGLSAGAICWFEAGFSDSDSFDADGDWQFTRVDGLGFVPGLFCPHLDSEQRTLPLLNHLAADPIPALAATDLAAVVVNDGQLSVLADRPGAAVYRIEPDGDRLGWSVLD</sequence>
<dbReference type="PANTHER" id="PTHR20842:SF0">
    <property type="entry name" value="ALPHA-ASPARTYL DIPEPTIDASE"/>
    <property type="match status" value="1"/>
</dbReference>
<proteinExistence type="inferred from homology"/>
<dbReference type="RefSeq" id="WP_189611878.1">
    <property type="nucleotide sequence ID" value="NZ_BMXR01000011.1"/>
</dbReference>
<name>A0A918KL65_9GAMM</name>
<organism evidence="5 6">
    <name type="scientific">Saccharospirillum salsuginis</name>
    <dbReference type="NCBI Taxonomy" id="418750"/>
    <lineage>
        <taxon>Bacteria</taxon>
        <taxon>Pseudomonadati</taxon>
        <taxon>Pseudomonadota</taxon>
        <taxon>Gammaproteobacteria</taxon>
        <taxon>Oceanospirillales</taxon>
        <taxon>Saccharospirillaceae</taxon>
        <taxon>Saccharospirillum</taxon>
    </lineage>
</organism>
<protein>
    <submittedName>
        <fullName evidence="5">Peptidase YgaJ</fullName>
    </submittedName>
</protein>
<dbReference type="PANTHER" id="PTHR20842">
    <property type="entry name" value="PROTEASE S51 ALPHA-ASPARTYL DIPEPTIDASE"/>
    <property type="match status" value="1"/>
</dbReference>
<evidence type="ECO:0000256" key="2">
    <source>
        <dbReference type="ARBA" id="ARBA00022670"/>
    </source>
</evidence>
<keyword evidence="3" id="KW-0378">Hydrolase</keyword>
<dbReference type="CDD" id="cd03146">
    <property type="entry name" value="GAT1_Peptidase_E"/>
    <property type="match status" value="1"/>
</dbReference>
<dbReference type="Proteomes" id="UP000626148">
    <property type="component" value="Unassembled WGS sequence"/>
</dbReference>
<keyword evidence="2" id="KW-0645">Protease</keyword>
<dbReference type="InterPro" id="IPR029062">
    <property type="entry name" value="Class_I_gatase-like"/>
</dbReference>
<evidence type="ECO:0000256" key="4">
    <source>
        <dbReference type="ARBA" id="ARBA00022825"/>
    </source>
</evidence>
<gene>
    <name evidence="5" type="primary">ygaJ</name>
    <name evidence="5" type="ORF">GCM10007392_38970</name>
</gene>